<dbReference type="InterPro" id="IPR036206">
    <property type="entry name" value="ThiamineP_synth_sf"/>
</dbReference>
<accession>S3D210</accession>
<dbReference type="SUPFAM" id="SSF53613">
    <property type="entry name" value="Ribokinase-like"/>
    <property type="match status" value="1"/>
</dbReference>
<dbReference type="OrthoDB" id="4994at2759"/>
<dbReference type="eggNOG" id="ENOG502QS2M">
    <property type="taxonomic scope" value="Eukaryota"/>
</dbReference>
<dbReference type="PANTHER" id="PTHR20857">
    <property type="entry name" value="THIAMINE-PHOSPHATE PYROPHOSPHORYLASE"/>
    <property type="match status" value="1"/>
</dbReference>
<sequence length="594" mass="61075">MPKPTVDYSVYLVTDSTAAVLGPGRTVPEVVGAAFTNSPKGSIGIVQLREKNSDARTMLATLAELHAFTGPAGAPLLVNDRVDVAVAAMARGHCEGVHLGQEDIGVATARRMLGDDAIIGVTASTVDEAVAACRDGADYLGLGTVFATPTKTNTKHVVGTTGIQRMLKAMAAAGYGHIPAVCIGGINTSNARRVIFQGGYLPLPEEEDEEAAGTTEATGTTGASTVAQRNTGKKLDGVAVVSAIMSAADPGAASTLLADEVRLGKTEGPTKFYKSTSSIHGSAVTSSPLSGSPSTSTVQRILRALNDTTPLSHNMTNLVVQNIAANIALAVGASPIMSNSGKEAADLARLPASALVINMGTVTAESLANYVQAIRAYNAAGRPIIFDPVGAGATVVRREAVKTIMSAGYIDVIKGNEGEIQTVYLSGLSDEERTKAEAGLAQQRGVDGGNTLDAVARSRLVRRLAAREKCVVVLTGEVDYVSDATGERMATVAEGHPMLGQVTGTGCSLGTVLSATVAAAATASIREATPQRADKVNDPFSAVIAGMLLFERAAARAASQPVVKGPGSFVPVFLDELSRCRRMAAQGDMSWASD</sequence>
<evidence type="ECO:0000256" key="14">
    <source>
        <dbReference type="ARBA" id="ARBA00047883"/>
    </source>
</evidence>
<reference evidence="17 18" key="1">
    <citation type="journal article" date="2013" name="BMC Genomics">
        <title>The genome and transcriptome of the pine saprophyte Ophiostoma piceae, and a comparison with the bark beetle-associated pine pathogen Grosmannia clavigera.</title>
        <authorList>
            <person name="Haridas S."/>
            <person name="Wang Y."/>
            <person name="Lim L."/>
            <person name="Massoumi Alamouti S."/>
            <person name="Jackman S."/>
            <person name="Docking R."/>
            <person name="Robertson G."/>
            <person name="Birol I."/>
            <person name="Bohlmann J."/>
            <person name="Breuil C."/>
        </authorList>
    </citation>
    <scope>NUCLEOTIDE SEQUENCE [LARGE SCALE GENOMIC DNA]</scope>
    <source>
        <strain evidence="17 18">UAMH 11346</strain>
    </source>
</reference>
<evidence type="ECO:0000313" key="18">
    <source>
        <dbReference type="Proteomes" id="UP000016923"/>
    </source>
</evidence>
<feature type="domain" description="Thiamine phosphate synthase/TenI" evidence="16">
    <location>
        <begin position="10"/>
        <end position="195"/>
    </location>
</feature>
<keyword evidence="5" id="KW-0808">Transferase</keyword>
<dbReference type="InterPro" id="IPR022998">
    <property type="entry name" value="ThiamineP_synth_TenI"/>
</dbReference>
<keyword evidence="9" id="KW-0067">ATP-binding</keyword>
<evidence type="ECO:0000256" key="3">
    <source>
        <dbReference type="ARBA" id="ARBA00004868"/>
    </source>
</evidence>
<dbReference type="HAMAP" id="MF_00097">
    <property type="entry name" value="TMP_synthase"/>
    <property type="match status" value="1"/>
</dbReference>
<dbReference type="GO" id="GO:0005524">
    <property type="term" value="F:ATP binding"/>
    <property type="evidence" value="ECO:0007669"/>
    <property type="project" value="UniProtKB-KW"/>
</dbReference>
<dbReference type="GO" id="GO:0009229">
    <property type="term" value="P:thiamine diphosphate biosynthetic process"/>
    <property type="evidence" value="ECO:0007669"/>
    <property type="project" value="UniProtKB-UniPathway"/>
</dbReference>
<evidence type="ECO:0000256" key="6">
    <source>
        <dbReference type="ARBA" id="ARBA00022723"/>
    </source>
</evidence>
<name>S3D210_OPHP1</name>
<evidence type="ECO:0000259" key="16">
    <source>
        <dbReference type="Pfam" id="PF02581"/>
    </source>
</evidence>
<dbReference type="InterPro" id="IPR000417">
    <property type="entry name" value="Hyethyz_kinase"/>
</dbReference>
<evidence type="ECO:0000256" key="2">
    <source>
        <dbReference type="ARBA" id="ARBA00001946"/>
    </source>
</evidence>
<keyword evidence="10" id="KW-0460">Magnesium</keyword>
<comment type="catalytic activity">
    <reaction evidence="13">
        <text>2-(2-carboxy-4-methylthiazol-5-yl)ethyl phosphate + 4-amino-2-methyl-5-(diphosphooxymethyl)pyrimidine + 2 H(+) = thiamine phosphate + CO2 + diphosphate</text>
        <dbReference type="Rhea" id="RHEA:47848"/>
        <dbReference type="ChEBI" id="CHEBI:15378"/>
        <dbReference type="ChEBI" id="CHEBI:16526"/>
        <dbReference type="ChEBI" id="CHEBI:33019"/>
        <dbReference type="ChEBI" id="CHEBI:37575"/>
        <dbReference type="ChEBI" id="CHEBI:57841"/>
        <dbReference type="ChEBI" id="CHEBI:62890"/>
        <dbReference type="EC" id="2.5.1.3"/>
    </reaction>
</comment>
<gene>
    <name evidence="17" type="ORF">F503_07941</name>
</gene>
<dbReference type="GO" id="GO:0000287">
    <property type="term" value="F:magnesium ion binding"/>
    <property type="evidence" value="ECO:0007669"/>
    <property type="project" value="InterPro"/>
</dbReference>
<evidence type="ECO:0000256" key="4">
    <source>
        <dbReference type="ARBA" id="ARBA00005165"/>
    </source>
</evidence>
<dbReference type="InterPro" id="IPR034291">
    <property type="entry name" value="TMP_synthase"/>
</dbReference>
<dbReference type="PANTHER" id="PTHR20857:SF23">
    <property type="entry name" value="THIAMINE BIOSYNTHETIC BIFUNCTIONAL ENZYME"/>
    <property type="match status" value="1"/>
</dbReference>
<dbReference type="Gene3D" id="3.20.20.70">
    <property type="entry name" value="Aldolase class I"/>
    <property type="match status" value="1"/>
</dbReference>
<feature type="compositionally biased region" description="Low complexity" evidence="15">
    <location>
        <begin position="212"/>
        <end position="225"/>
    </location>
</feature>
<dbReference type="SUPFAM" id="SSF51391">
    <property type="entry name" value="Thiamin phosphate synthase"/>
    <property type="match status" value="1"/>
</dbReference>
<evidence type="ECO:0000256" key="5">
    <source>
        <dbReference type="ARBA" id="ARBA00022679"/>
    </source>
</evidence>
<evidence type="ECO:0000313" key="17">
    <source>
        <dbReference type="EMBL" id="EPE07290.1"/>
    </source>
</evidence>
<evidence type="ECO:0000256" key="7">
    <source>
        <dbReference type="ARBA" id="ARBA00022741"/>
    </source>
</evidence>
<comment type="catalytic activity">
    <reaction evidence="1">
        <text>5-(2-hydroxyethyl)-4-methylthiazole + ATP = 4-methyl-5-(2-phosphooxyethyl)-thiazole + ADP + H(+)</text>
        <dbReference type="Rhea" id="RHEA:24212"/>
        <dbReference type="ChEBI" id="CHEBI:15378"/>
        <dbReference type="ChEBI" id="CHEBI:17957"/>
        <dbReference type="ChEBI" id="CHEBI:30616"/>
        <dbReference type="ChEBI" id="CHEBI:58296"/>
        <dbReference type="ChEBI" id="CHEBI:456216"/>
        <dbReference type="EC" id="2.7.1.50"/>
    </reaction>
</comment>
<dbReference type="CDD" id="cd00564">
    <property type="entry name" value="TMP_TenI"/>
    <property type="match status" value="1"/>
</dbReference>
<dbReference type="PRINTS" id="PR01099">
    <property type="entry name" value="HYETHTZKNASE"/>
</dbReference>
<comment type="pathway">
    <text evidence="4">Cofactor biosynthesis; thiamine diphosphate biosynthesis; thiamine phosphate from 4-amino-2-methyl-5-diphosphomethylpyrimidine and 4-methyl-5-(2-phosphoethyl)-thiazole: step 1/1.</text>
</comment>
<dbReference type="InterPro" id="IPR013785">
    <property type="entry name" value="Aldolase_TIM"/>
</dbReference>
<dbReference type="OMA" id="GQTDMPI"/>
<dbReference type="Pfam" id="PF02110">
    <property type="entry name" value="HK"/>
    <property type="match status" value="1"/>
</dbReference>
<keyword evidence="8 17" id="KW-0418">Kinase</keyword>
<evidence type="ECO:0000256" key="9">
    <source>
        <dbReference type="ARBA" id="ARBA00022840"/>
    </source>
</evidence>
<dbReference type="GO" id="GO:0004417">
    <property type="term" value="F:hydroxyethylthiazole kinase activity"/>
    <property type="evidence" value="ECO:0007669"/>
    <property type="project" value="UniProtKB-EC"/>
</dbReference>
<comment type="pathway">
    <text evidence="3">Cofactor biosynthesis; thiamine diphosphate biosynthesis; 4-methyl-5-(2-phosphoethyl)-thiazole from 5-(2-hydroxyethyl)-4-methylthiazole: step 1/1.</text>
</comment>
<keyword evidence="18" id="KW-1185">Reference proteome</keyword>
<evidence type="ECO:0000256" key="15">
    <source>
        <dbReference type="SAM" id="MobiDB-lite"/>
    </source>
</evidence>
<dbReference type="InterPro" id="IPR029056">
    <property type="entry name" value="Ribokinase-like"/>
</dbReference>
<dbReference type="GO" id="GO:0005737">
    <property type="term" value="C:cytoplasm"/>
    <property type="evidence" value="ECO:0007669"/>
    <property type="project" value="TreeGrafter"/>
</dbReference>
<dbReference type="VEuPathDB" id="FungiDB:F503_07941"/>
<evidence type="ECO:0000256" key="12">
    <source>
        <dbReference type="ARBA" id="ARBA00047334"/>
    </source>
</evidence>
<dbReference type="EMBL" id="KE148151">
    <property type="protein sequence ID" value="EPE07290.1"/>
    <property type="molecule type" value="Genomic_DNA"/>
</dbReference>
<keyword evidence="11" id="KW-0784">Thiamine biosynthesis</keyword>
<evidence type="ECO:0000256" key="10">
    <source>
        <dbReference type="ARBA" id="ARBA00022842"/>
    </source>
</evidence>
<evidence type="ECO:0000256" key="11">
    <source>
        <dbReference type="ARBA" id="ARBA00022977"/>
    </source>
</evidence>
<dbReference type="Proteomes" id="UP000016923">
    <property type="component" value="Unassembled WGS sequence"/>
</dbReference>
<dbReference type="HOGENOM" id="CLU_019943_1_1_1"/>
<feature type="region of interest" description="Disordered" evidence="15">
    <location>
        <begin position="206"/>
        <end position="227"/>
    </location>
</feature>
<dbReference type="HAMAP" id="MF_00228">
    <property type="entry name" value="Thz_kinase"/>
    <property type="match status" value="1"/>
</dbReference>
<proteinExistence type="inferred from homology"/>
<evidence type="ECO:0000256" key="8">
    <source>
        <dbReference type="ARBA" id="ARBA00022777"/>
    </source>
</evidence>
<dbReference type="UniPathway" id="UPA00060">
    <property type="reaction ID" value="UER00139"/>
</dbReference>
<dbReference type="Gene3D" id="3.40.1190.20">
    <property type="match status" value="1"/>
</dbReference>
<keyword evidence="6" id="KW-0479">Metal-binding</keyword>
<dbReference type="STRING" id="1262450.S3D210"/>
<protein>
    <submittedName>
        <fullName evidence="17">Hydroxyethylthiazole kinase</fullName>
    </submittedName>
</protein>
<dbReference type="CDD" id="cd01170">
    <property type="entry name" value="THZ_kinase"/>
    <property type="match status" value="1"/>
</dbReference>
<dbReference type="GO" id="GO:0004789">
    <property type="term" value="F:thiamine-phosphate diphosphorylase activity"/>
    <property type="evidence" value="ECO:0007669"/>
    <property type="project" value="UniProtKB-EC"/>
</dbReference>
<dbReference type="GO" id="GO:0009228">
    <property type="term" value="P:thiamine biosynthetic process"/>
    <property type="evidence" value="ECO:0007669"/>
    <property type="project" value="UniProtKB-KW"/>
</dbReference>
<dbReference type="AlphaFoldDB" id="S3D210"/>
<keyword evidence="7" id="KW-0547">Nucleotide-binding</keyword>
<organism evidence="17 18">
    <name type="scientific">Ophiostoma piceae (strain UAMH 11346)</name>
    <name type="common">Sap stain fungus</name>
    <dbReference type="NCBI Taxonomy" id="1262450"/>
    <lineage>
        <taxon>Eukaryota</taxon>
        <taxon>Fungi</taxon>
        <taxon>Dikarya</taxon>
        <taxon>Ascomycota</taxon>
        <taxon>Pezizomycotina</taxon>
        <taxon>Sordariomycetes</taxon>
        <taxon>Sordariomycetidae</taxon>
        <taxon>Ophiostomatales</taxon>
        <taxon>Ophiostomataceae</taxon>
        <taxon>Ophiostoma</taxon>
    </lineage>
</organism>
<comment type="catalytic activity">
    <reaction evidence="12">
        <text>4-methyl-5-(2-phosphooxyethyl)-thiazole + 4-amino-2-methyl-5-(diphosphooxymethyl)pyrimidine + H(+) = thiamine phosphate + diphosphate</text>
        <dbReference type="Rhea" id="RHEA:22328"/>
        <dbReference type="ChEBI" id="CHEBI:15378"/>
        <dbReference type="ChEBI" id="CHEBI:33019"/>
        <dbReference type="ChEBI" id="CHEBI:37575"/>
        <dbReference type="ChEBI" id="CHEBI:57841"/>
        <dbReference type="ChEBI" id="CHEBI:58296"/>
        <dbReference type="EC" id="2.5.1.3"/>
    </reaction>
</comment>
<comment type="cofactor">
    <cofactor evidence="2">
        <name>Mg(2+)</name>
        <dbReference type="ChEBI" id="CHEBI:18420"/>
    </cofactor>
</comment>
<comment type="catalytic activity">
    <reaction evidence="14">
        <text>2-[(2R,5Z)-2-carboxy-4-methylthiazol-5(2H)-ylidene]ethyl phosphate + 4-amino-2-methyl-5-(diphosphooxymethyl)pyrimidine + 2 H(+) = thiamine phosphate + CO2 + diphosphate</text>
        <dbReference type="Rhea" id="RHEA:47844"/>
        <dbReference type="ChEBI" id="CHEBI:15378"/>
        <dbReference type="ChEBI" id="CHEBI:16526"/>
        <dbReference type="ChEBI" id="CHEBI:33019"/>
        <dbReference type="ChEBI" id="CHEBI:37575"/>
        <dbReference type="ChEBI" id="CHEBI:57841"/>
        <dbReference type="ChEBI" id="CHEBI:62899"/>
        <dbReference type="EC" id="2.5.1.3"/>
    </reaction>
</comment>
<evidence type="ECO:0000256" key="1">
    <source>
        <dbReference type="ARBA" id="ARBA00001771"/>
    </source>
</evidence>
<dbReference type="Pfam" id="PF02581">
    <property type="entry name" value="TMP-TENI"/>
    <property type="match status" value="1"/>
</dbReference>
<evidence type="ECO:0000256" key="13">
    <source>
        <dbReference type="ARBA" id="ARBA00047851"/>
    </source>
</evidence>